<dbReference type="RefSeq" id="WP_112441371.1">
    <property type="nucleotide sequence ID" value="NZ_CP030073.1"/>
</dbReference>
<protein>
    <recommendedName>
        <fullName evidence="3">NACHT domain-containing protein</fullName>
    </recommendedName>
</protein>
<evidence type="ECO:0000256" key="1">
    <source>
        <dbReference type="SAM" id="MobiDB-lite"/>
    </source>
</evidence>
<evidence type="ECO:0000313" key="4">
    <source>
        <dbReference type="EMBL" id="AWW41714.1"/>
    </source>
</evidence>
<feature type="domain" description="NACHT" evidence="3">
    <location>
        <begin position="194"/>
        <end position="339"/>
    </location>
</feature>
<organism evidence="4 5">
    <name type="scientific">Streptomyces cadmiisoli</name>
    <dbReference type="NCBI Taxonomy" id="2184053"/>
    <lineage>
        <taxon>Bacteria</taxon>
        <taxon>Bacillati</taxon>
        <taxon>Actinomycetota</taxon>
        <taxon>Actinomycetes</taxon>
        <taxon>Kitasatosporales</taxon>
        <taxon>Streptomycetaceae</taxon>
        <taxon>Streptomyces</taxon>
        <taxon>Streptomyces aurantiacus group</taxon>
    </lineage>
</organism>
<feature type="transmembrane region" description="Helical" evidence="2">
    <location>
        <begin position="671"/>
        <end position="693"/>
    </location>
</feature>
<dbReference type="Gene3D" id="3.40.50.300">
    <property type="entry name" value="P-loop containing nucleotide triphosphate hydrolases"/>
    <property type="match status" value="1"/>
</dbReference>
<accession>A0A2Z4J973</accession>
<dbReference type="AlphaFoldDB" id="A0A2Z4J973"/>
<keyword evidence="2" id="KW-0472">Membrane</keyword>
<dbReference type="InterPro" id="IPR007111">
    <property type="entry name" value="NACHT_NTPase"/>
</dbReference>
<dbReference type="KEGG" id="scad:DN051_37925"/>
<feature type="region of interest" description="Disordered" evidence="1">
    <location>
        <begin position="1"/>
        <end position="30"/>
    </location>
</feature>
<feature type="transmembrane region" description="Helical" evidence="2">
    <location>
        <begin position="59"/>
        <end position="77"/>
    </location>
</feature>
<feature type="transmembrane region" description="Helical" evidence="2">
    <location>
        <begin position="581"/>
        <end position="600"/>
    </location>
</feature>
<feature type="transmembrane region" description="Helical" evidence="2">
    <location>
        <begin position="644"/>
        <end position="665"/>
    </location>
</feature>
<gene>
    <name evidence="4" type="ORF">DN051_37925</name>
</gene>
<dbReference type="PROSITE" id="PS50837">
    <property type="entry name" value="NACHT"/>
    <property type="match status" value="1"/>
</dbReference>
<sequence>MTNTLEPDGDGVRVNGDDNKVAGAGAHHNALGEGSSVNHYEINVVTPAAGRAGDPISRLLILIVVLLSLCLLVMARWGSARMSVLIVGGGVLVGATTVALRRRKAEAGEELTVLHADKQARARRYLLDVTDRLWVRDALEDSLESAVQLEVGLGEQRGAVVDPYGSPTPLALADGPRLPTGTRLRDLVRDRPGHRMLVLGDPGAGKTTHLLGLAADQIDAARADEHAPVPIVLLLSTWADGPDGLAGWVAAEARQRYMMDTSQTTTWLAAGSVMLLLDGLDEVDETLRDRCLAAIEEFCTDPRYRECSLVLTSRTQEFRELQRKLPVSRAVRVLPLSEEQIARTLAEGGPRLTSLRQAVHTEPALAGMLTTPLMLGVAVLAFARLEPGTALPDGDHRRALFGLYVYQMLHRVRALRASADGSGTTAALEPATTYRHLVWLARLMSRQGQTIFYPDLMTPAWLPDRNPPWPLAPRRGLRGRLARRLGWDHTSTGLVGGQLATLAGAWSAAPLGALVQGVSGALLAACGGALILGGAVGLAFGVVFQSRRAERVSSPVVGKDAYNIYAATGWTWSAVSALRGLVTWVIFGALVCGALVLAGGTIVESSAVGVVLGCGGILAAGNAPDHERPPAVRGGALAASLRRLARLLLILTVTVLAAAVLVMAMGGPWTALLAAMPATLAFMMTAGPGRAWLRHRAAHYGAKASGLLPADLERLLRSGEDRVLLRRVGGGYMFLHRDLQEYLGGCPPDDPIASLLSERQ</sequence>
<feature type="transmembrane region" description="Helical" evidence="2">
    <location>
        <begin position="521"/>
        <end position="544"/>
    </location>
</feature>
<keyword evidence="2" id="KW-0812">Transmembrane</keyword>
<dbReference type="SUPFAM" id="SSF52540">
    <property type="entry name" value="P-loop containing nucleoside triphosphate hydrolases"/>
    <property type="match status" value="1"/>
</dbReference>
<keyword evidence="5" id="KW-1185">Reference proteome</keyword>
<dbReference type="InterPro" id="IPR027417">
    <property type="entry name" value="P-loop_NTPase"/>
</dbReference>
<evidence type="ECO:0000259" key="3">
    <source>
        <dbReference type="PROSITE" id="PS50837"/>
    </source>
</evidence>
<feature type="transmembrane region" description="Helical" evidence="2">
    <location>
        <begin position="83"/>
        <end position="100"/>
    </location>
</feature>
<proteinExistence type="predicted"/>
<name>A0A2Z4J973_9ACTN</name>
<feature type="transmembrane region" description="Helical" evidence="2">
    <location>
        <begin position="606"/>
        <end position="623"/>
    </location>
</feature>
<evidence type="ECO:0000313" key="5">
    <source>
        <dbReference type="Proteomes" id="UP000249616"/>
    </source>
</evidence>
<dbReference type="Proteomes" id="UP000249616">
    <property type="component" value="Chromosome"/>
</dbReference>
<evidence type="ECO:0000256" key="2">
    <source>
        <dbReference type="SAM" id="Phobius"/>
    </source>
</evidence>
<reference evidence="4 5" key="1">
    <citation type="journal article" date="2019" name="Int. J. Syst. Evol. Microbiol.">
        <title>Streptomyces cadmiisoli sp. nov., a novel actinomycete isolated from cadmium-contaminated soil.</title>
        <authorList>
            <person name="Li K."/>
            <person name="Tang X."/>
            <person name="Zhao J."/>
            <person name="Guo Y."/>
            <person name="Tang Y."/>
            <person name="Gao J."/>
        </authorList>
    </citation>
    <scope>NUCLEOTIDE SEQUENCE [LARGE SCALE GENOMIC DNA]</scope>
    <source>
        <strain evidence="4 5">ZFG47</strain>
    </source>
</reference>
<dbReference type="Pfam" id="PF05729">
    <property type="entry name" value="NACHT"/>
    <property type="match status" value="1"/>
</dbReference>
<dbReference type="EMBL" id="CP030073">
    <property type="protein sequence ID" value="AWW41714.1"/>
    <property type="molecule type" value="Genomic_DNA"/>
</dbReference>
<keyword evidence="2" id="KW-1133">Transmembrane helix</keyword>